<dbReference type="EMBL" id="BJYL01000011">
    <property type="protein sequence ID" value="GEN82577.1"/>
    <property type="molecule type" value="Genomic_DNA"/>
</dbReference>
<accession>A0A511Z548</accession>
<name>A0A511Z548_9BACL</name>
<gene>
    <name evidence="1" type="ORF">SLU01_08890</name>
</gene>
<evidence type="ECO:0000313" key="2">
    <source>
        <dbReference type="Proteomes" id="UP000321901"/>
    </source>
</evidence>
<protein>
    <submittedName>
        <fullName evidence="1">Uncharacterized protein</fullName>
    </submittedName>
</protein>
<proteinExistence type="predicted"/>
<organism evidence="1 2">
    <name type="scientific">Sporosarcina luteola</name>
    <dbReference type="NCBI Taxonomy" id="582850"/>
    <lineage>
        <taxon>Bacteria</taxon>
        <taxon>Bacillati</taxon>
        <taxon>Bacillota</taxon>
        <taxon>Bacilli</taxon>
        <taxon>Bacillales</taxon>
        <taxon>Caryophanaceae</taxon>
        <taxon>Sporosarcina</taxon>
    </lineage>
</organism>
<dbReference type="AlphaFoldDB" id="A0A511Z548"/>
<sequence length="46" mass="5425">MISEVIIIIPEEEAPYLLIFDNENRPCFFTFKKEINTLLKSLELPL</sequence>
<dbReference type="Proteomes" id="UP000321901">
    <property type="component" value="Unassembled WGS sequence"/>
</dbReference>
<comment type="caution">
    <text evidence="1">The sequence shown here is derived from an EMBL/GenBank/DDBJ whole genome shotgun (WGS) entry which is preliminary data.</text>
</comment>
<reference evidence="1 2" key="1">
    <citation type="submission" date="2019-07" db="EMBL/GenBank/DDBJ databases">
        <title>Whole genome shotgun sequence of Sporosarcina luteola NBRC 105378.</title>
        <authorList>
            <person name="Hosoyama A."/>
            <person name="Uohara A."/>
            <person name="Ohji S."/>
            <person name="Ichikawa N."/>
        </authorList>
    </citation>
    <scope>NUCLEOTIDE SEQUENCE [LARGE SCALE GENOMIC DNA]</scope>
    <source>
        <strain evidence="1 2">NBRC 105378</strain>
    </source>
</reference>
<keyword evidence="2" id="KW-1185">Reference proteome</keyword>
<evidence type="ECO:0000313" key="1">
    <source>
        <dbReference type="EMBL" id="GEN82577.1"/>
    </source>
</evidence>